<comment type="subunit">
    <text evidence="4">Part of the 30S ribosomal subunit. Forms a tight heterodimer with protein bS6.</text>
</comment>
<sequence>MAFVKKSKGKKVLKRKRISQLDQDGINYIDYKDVDLLLKYINTHGRILPSKITAVSAKRQRLLTVAIKRAREMALIPYKRERVRSNRPLMGKRGDRQAHPEGQKPQTPEAPASEE</sequence>
<dbReference type="GO" id="GO:0005840">
    <property type="term" value="C:ribosome"/>
    <property type="evidence" value="ECO:0007669"/>
    <property type="project" value="UniProtKB-KW"/>
</dbReference>
<evidence type="ECO:0000256" key="4">
    <source>
        <dbReference type="HAMAP-Rule" id="MF_00270"/>
    </source>
</evidence>
<feature type="region of interest" description="Disordered" evidence="6">
    <location>
        <begin position="79"/>
        <end position="115"/>
    </location>
</feature>
<evidence type="ECO:0000256" key="1">
    <source>
        <dbReference type="ARBA" id="ARBA00005589"/>
    </source>
</evidence>
<proteinExistence type="inferred from homology"/>
<reference evidence="7" key="1">
    <citation type="submission" date="2017-08" db="EMBL/GenBank/DDBJ databases">
        <authorList>
            <person name="Alvarez-Ponce D."/>
            <person name="Weitzman C.L."/>
            <person name="Tillett R.L."/>
            <person name="Sandmeier F.C."/>
            <person name="Tracy C.R."/>
        </authorList>
    </citation>
    <scope>NUCLEOTIDE SEQUENCE [LARGE SCALE GENOMIC DNA]</scope>
    <source>
        <strain evidence="7">PS6</strain>
    </source>
</reference>
<dbReference type="Pfam" id="PF01084">
    <property type="entry name" value="Ribosomal_S18"/>
    <property type="match status" value="1"/>
</dbReference>
<dbReference type="PANTHER" id="PTHR13479">
    <property type="entry name" value="30S RIBOSOMAL PROTEIN S18"/>
    <property type="match status" value="1"/>
</dbReference>
<dbReference type="InterPro" id="IPR036870">
    <property type="entry name" value="Ribosomal_bS18_sf"/>
</dbReference>
<dbReference type="RefSeq" id="WP_084231847.1">
    <property type="nucleotide sequence ID" value="NZ_FWXE01000001.1"/>
</dbReference>
<name>A0ABX4H5V5_9BACT</name>
<dbReference type="EMBL" id="NQMN01000001">
    <property type="protein sequence ID" value="PAF55285.1"/>
    <property type="molecule type" value="Genomic_DNA"/>
</dbReference>
<dbReference type="NCBIfam" id="TIGR00165">
    <property type="entry name" value="S18"/>
    <property type="match status" value="1"/>
</dbReference>
<dbReference type="Gene3D" id="4.10.640.10">
    <property type="entry name" value="Ribosomal protein S18"/>
    <property type="match status" value="1"/>
</dbReference>
<evidence type="ECO:0000313" key="8">
    <source>
        <dbReference type="Proteomes" id="UP000217033"/>
    </source>
</evidence>
<evidence type="ECO:0000313" key="7">
    <source>
        <dbReference type="EMBL" id="PAF55285.1"/>
    </source>
</evidence>
<evidence type="ECO:0000256" key="2">
    <source>
        <dbReference type="ARBA" id="ARBA00022980"/>
    </source>
</evidence>
<dbReference type="InterPro" id="IPR001648">
    <property type="entry name" value="Ribosomal_bS18"/>
</dbReference>
<evidence type="ECO:0000256" key="3">
    <source>
        <dbReference type="ARBA" id="ARBA00023274"/>
    </source>
</evidence>
<dbReference type="Proteomes" id="UP000217033">
    <property type="component" value="Unassembled WGS sequence"/>
</dbReference>
<feature type="compositionally biased region" description="Basic and acidic residues" evidence="6">
    <location>
        <begin position="92"/>
        <end position="102"/>
    </location>
</feature>
<dbReference type="SUPFAM" id="SSF46911">
    <property type="entry name" value="Ribosomal protein S18"/>
    <property type="match status" value="1"/>
</dbReference>
<keyword evidence="4" id="KW-0699">rRNA-binding</keyword>
<keyword evidence="4" id="KW-0694">RNA-binding</keyword>
<accession>A0ABX4H5V5</accession>
<comment type="function">
    <text evidence="4">Binds as a heterodimer with protein bS6 to the central domain of the 16S rRNA, where it helps stabilize the platform of the 30S subunit.</text>
</comment>
<dbReference type="PANTHER" id="PTHR13479:SF40">
    <property type="entry name" value="SMALL RIBOSOMAL SUBUNIT PROTEIN BS18M"/>
    <property type="match status" value="1"/>
</dbReference>
<protein>
    <recommendedName>
        <fullName evidence="4">Small ribosomal subunit protein bS18</fullName>
    </recommendedName>
</protein>
<evidence type="ECO:0000256" key="6">
    <source>
        <dbReference type="SAM" id="MobiDB-lite"/>
    </source>
</evidence>
<dbReference type="PRINTS" id="PR00974">
    <property type="entry name" value="RIBOSOMALS18"/>
</dbReference>
<keyword evidence="3 4" id="KW-0687">Ribonucleoprotein</keyword>
<evidence type="ECO:0000256" key="5">
    <source>
        <dbReference type="RuleBase" id="RU003910"/>
    </source>
</evidence>
<dbReference type="HAMAP" id="MF_00270">
    <property type="entry name" value="Ribosomal_bS18"/>
    <property type="match status" value="1"/>
</dbReference>
<comment type="similarity">
    <text evidence="1 4 5">Belongs to the bacterial ribosomal protein bS18 family.</text>
</comment>
<organism evidence="7 8">
    <name type="scientific">Mycoplasmopsis agassizii</name>
    <dbReference type="NCBI Taxonomy" id="33922"/>
    <lineage>
        <taxon>Bacteria</taxon>
        <taxon>Bacillati</taxon>
        <taxon>Mycoplasmatota</taxon>
        <taxon>Mycoplasmoidales</taxon>
        <taxon>Metamycoplasmataceae</taxon>
        <taxon>Mycoplasmopsis</taxon>
    </lineage>
</organism>
<keyword evidence="2 4" id="KW-0689">Ribosomal protein</keyword>
<keyword evidence="8" id="KW-1185">Reference proteome</keyword>
<gene>
    <name evidence="4 7" type="primary">rpsR</name>
    <name evidence="7" type="ORF">CJF60_01180</name>
</gene>
<comment type="caution">
    <text evidence="7">The sequence shown here is derived from an EMBL/GenBank/DDBJ whole genome shotgun (WGS) entry which is preliminary data.</text>
</comment>